<dbReference type="Proteomes" id="UP000254060">
    <property type="component" value="Unassembled WGS sequence"/>
</dbReference>
<dbReference type="RefSeq" id="WP_029334208.1">
    <property type="nucleotide sequence ID" value="NZ_UGGP01000001.1"/>
</dbReference>
<feature type="domain" description="N-acetyltransferase" evidence="1">
    <location>
        <begin position="1"/>
        <end position="153"/>
    </location>
</feature>
<gene>
    <name evidence="2" type="ORF">NCTC13163_00397</name>
</gene>
<evidence type="ECO:0000313" key="3">
    <source>
        <dbReference type="Proteomes" id="UP000254060"/>
    </source>
</evidence>
<evidence type="ECO:0000313" key="2">
    <source>
        <dbReference type="EMBL" id="STO07052.1"/>
    </source>
</evidence>
<sequence length="154" mass="17802">MKIRSYTGSDKDRLESFLRRQVTFAAMNGQTIDAFCVENVADFEAGGTVSLLMETDDDVVAIADLLRRHPTDGSLWLGLFVVDERFHDNGIAQTLYEQLEQEQMLPHHSVFRRGVLPHNERAYRFWRRQGYTYEKESVTARGDRVHVLIKTIDP</sequence>
<proteinExistence type="predicted"/>
<dbReference type="OrthoDB" id="9782266at2"/>
<dbReference type="Pfam" id="PF00583">
    <property type="entry name" value="Acetyltransf_1"/>
    <property type="match status" value="1"/>
</dbReference>
<reference evidence="2 3" key="1">
    <citation type="submission" date="2018-06" db="EMBL/GenBank/DDBJ databases">
        <authorList>
            <consortium name="Pathogen Informatics"/>
            <person name="Doyle S."/>
        </authorList>
    </citation>
    <scope>NUCLEOTIDE SEQUENCE [LARGE SCALE GENOMIC DNA]</scope>
    <source>
        <strain evidence="2 3">NCTC13163</strain>
    </source>
</reference>
<protein>
    <submittedName>
        <fullName evidence="2">Acetyltransferase (GNAT) family</fullName>
    </submittedName>
</protein>
<dbReference type="EMBL" id="UGGP01000001">
    <property type="protein sequence ID" value="STO07052.1"/>
    <property type="molecule type" value="Genomic_DNA"/>
</dbReference>
<name>A0A377FQF5_9BACL</name>
<dbReference type="AlphaFoldDB" id="A0A377FQF5"/>
<dbReference type="InterPro" id="IPR000182">
    <property type="entry name" value="GNAT_dom"/>
</dbReference>
<dbReference type="InterPro" id="IPR016181">
    <property type="entry name" value="Acyl_CoA_acyltransferase"/>
</dbReference>
<organism evidence="2 3">
    <name type="scientific">Exiguobacterium aurantiacum</name>
    <dbReference type="NCBI Taxonomy" id="33987"/>
    <lineage>
        <taxon>Bacteria</taxon>
        <taxon>Bacillati</taxon>
        <taxon>Bacillota</taxon>
        <taxon>Bacilli</taxon>
        <taxon>Bacillales</taxon>
        <taxon>Bacillales Family XII. Incertae Sedis</taxon>
        <taxon>Exiguobacterium</taxon>
    </lineage>
</organism>
<dbReference type="Gene3D" id="3.40.630.30">
    <property type="match status" value="1"/>
</dbReference>
<dbReference type="GO" id="GO:0016747">
    <property type="term" value="F:acyltransferase activity, transferring groups other than amino-acyl groups"/>
    <property type="evidence" value="ECO:0007669"/>
    <property type="project" value="InterPro"/>
</dbReference>
<dbReference type="CDD" id="cd04301">
    <property type="entry name" value="NAT_SF"/>
    <property type="match status" value="1"/>
</dbReference>
<keyword evidence="2" id="KW-0808">Transferase</keyword>
<dbReference type="STRING" id="1397694.GCA_000702585_00914"/>
<evidence type="ECO:0000259" key="1">
    <source>
        <dbReference type="PROSITE" id="PS51186"/>
    </source>
</evidence>
<accession>A0A377FQF5</accession>
<dbReference type="SUPFAM" id="SSF55729">
    <property type="entry name" value="Acyl-CoA N-acyltransferases (Nat)"/>
    <property type="match status" value="1"/>
</dbReference>
<dbReference type="PROSITE" id="PS51186">
    <property type="entry name" value="GNAT"/>
    <property type="match status" value="1"/>
</dbReference>